<dbReference type="PATRIC" id="fig|1395513.3.peg.2603"/>
<dbReference type="AlphaFoldDB" id="V6IXC4"/>
<dbReference type="eggNOG" id="ENOG5033E4T">
    <property type="taxonomic scope" value="Bacteria"/>
</dbReference>
<sequence>MGEIYCYVSKDDSDYGKAVMKQFVQDAKWSKVIESLSVHMKDHSIDRIYTKTYNLGLPESVISKLSEENKKLFKQDGFLKQRGRVEKELRDFYFSLLDKWKLKDYKTLGEIRFCFNMYRLRGQRAETFRDFEGRVYSRTDFDYPESVRKTEVIRLSEIDYAKTYARLLEEQEQRNKQTI</sequence>
<evidence type="ECO:0000313" key="1">
    <source>
        <dbReference type="EMBL" id="EST11281.1"/>
    </source>
</evidence>
<reference evidence="1 2" key="1">
    <citation type="journal article" date="2013" name="Genome Announc.">
        <title>Genome Sequence of Sporolactobacillus laevolacticus DSM442, an Efficient Polymer-Grade D-Lactate Producer from Agricultural Waste Cottonseed as a Nitrogen Source.</title>
        <authorList>
            <person name="Wang H."/>
            <person name="Wang L."/>
            <person name="Ju J."/>
            <person name="Yu B."/>
            <person name="Ma Y."/>
        </authorList>
    </citation>
    <scope>NUCLEOTIDE SEQUENCE [LARGE SCALE GENOMIC DNA]</scope>
    <source>
        <strain evidence="1 2">DSM 442</strain>
    </source>
</reference>
<dbReference type="EMBL" id="AWTC01000013">
    <property type="protein sequence ID" value="EST11281.1"/>
    <property type="molecule type" value="Genomic_DNA"/>
</dbReference>
<organism evidence="1 2">
    <name type="scientific">Sporolactobacillus laevolacticus DSM 442</name>
    <dbReference type="NCBI Taxonomy" id="1395513"/>
    <lineage>
        <taxon>Bacteria</taxon>
        <taxon>Bacillati</taxon>
        <taxon>Bacillota</taxon>
        <taxon>Bacilli</taxon>
        <taxon>Bacillales</taxon>
        <taxon>Sporolactobacillaceae</taxon>
        <taxon>Sporolactobacillus</taxon>
    </lineage>
</organism>
<dbReference type="STRING" id="1395513.P343_12825"/>
<name>V6IXC4_9BACL</name>
<keyword evidence="2" id="KW-1185">Reference proteome</keyword>
<protein>
    <submittedName>
        <fullName evidence="1">Uncharacterized protein</fullName>
    </submittedName>
</protein>
<dbReference type="Proteomes" id="UP000018296">
    <property type="component" value="Unassembled WGS sequence"/>
</dbReference>
<proteinExistence type="predicted"/>
<gene>
    <name evidence="1" type="ORF">P343_12825</name>
</gene>
<dbReference type="RefSeq" id="WP_023510805.1">
    <property type="nucleotide sequence ID" value="NZ_AWTC01000013.1"/>
</dbReference>
<evidence type="ECO:0000313" key="2">
    <source>
        <dbReference type="Proteomes" id="UP000018296"/>
    </source>
</evidence>
<comment type="caution">
    <text evidence="1">The sequence shown here is derived from an EMBL/GenBank/DDBJ whole genome shotgun (WGS) entry which is preliminary data.</text>
</comment>
<accession>V6IXC4</accession>